<dbReference type="AlphaFoldDB" id="A0A412FY43"/>
<dbReference type="GeneID" id="83015930"/>
<dbReference type="PANTHER" id="PTHR30193:SF37">
    <property type="entry name" value="INNER MEMBRANE ABC TRANSPORTER PERMEASE PROTEIN YCJO"/>
    <property type="match status" value="1"/>
</dbReference>
<dbReference type="Proteomes" id="UP000284178">
    <property type="component" value="Unassembled WGS sequence"/>
</dbReference>
<keyword evidence="5 7" id="KW-1133">Transmembrane helix</keyword>
<comment type="similarity">
    <text evidence="7">Belongs to the binding-protein-dependent transport system permease family.</text>
</comment>
<evidence type="ECO:0000256" key="7">
    <source>
        <dbReference type="RuleBase" id="RU363032"/>
    </source>
</evidence>
<keyword evidence="3" id="KW-1003">Cell membrane</keyword>
<dbReference type="RefSeq" id="WP_117895282.1">
    <property type="nucleotide sequence ID" value="NZ_CABJCV010000013.1"/>
</dbReference>
<dbReference type="InterPro" id="IPR000515">
    <property type="entry name" value="MetI-like"/>
</dbReference>
<dbReference type="GO" id="GO:0005886">
    <property type="term" value="C:plasma membrane"/>
    <property type="evidence" value="ECO:0007669"/>
    <property type="project" value="UniProtKB-SubCell"/>
</dbReference>
<evidence type="ECO:0000256" key="3">
    <source>
        <dbReference type="ARBA" id="ARBA00022475"/>
    </source>
</evidence>
<evidence type="ECO:0000256" key="2">
    <source>
        <dbReference type="ARBA" id="ARBA00022448"/>
    </source>
</evidence>
<keyword evidence="10" id="KW-1185">Reference proteome</keyword>
<dbReference type="SUPFAM" id="SSF161098">
    <property type="entry name" value="MetI-like"/>
    <property type="match status" value="1"/>
</dbReference>
<feature type="domain" description="ABC transmembrane type-1" evidence="8">
    <location>
        <begin position="81"/>
        <end position="295"/>
    </location>
</feature>
<dbReference type="EMBL" id="QRUP01000013">
    <property type="protein sequence ID" value="RGR73088.1"/>
    <property type="molecule type" value="Genomic_DNA"/>
</dbReference>
<keyword evidence="2 7" id="KW-0813">Transport</keyword>
<sequence length="306" mass="35096">MNKAPAIKKRSAWKKFYESYKAYLYLAPAILVMLVFVLYPLVKVFRMGFYTKYNYLTEVGKGFGLKAFEHVLGDPSFQLALKNTLIIFGVGLPISLIIALVIAVLINSKVKFKGVFQTVYFLPYVTSIIAIGIVFRWLFHSEYGYINYFLSLFGIPAMKWLSDPKLAIWAVTIFYIWSGLAFKIVLFLAGLQKIDEQYYQAARIDGASKLRTFFHVTLPLLSPTLWMVIMVSVIYAFKLYNEIFSLFSGQAGPANSAITVVYYIYDMFYNRNQVHYASAAAIILFIIITVVTMIQNQVSKRFIHYN</sequence>
<gene>
    <name evidence="9" type="ORF">DWY25_11040</name>
</gene>
<evidence type="ECO:0000256" key="5">
    <source>
        <dbReference type="ARBA" id="ARBA00022989"/>
    </source>
</evidence>
<evidence type="ECO:0000256" key="6">
    <source>
        <dbReference type="ARBA" id="ARBA00023136"/>
    </source>
</evidence>
<evidence type="ECO:0000313" key="9">
    <source>
        <dbReference type="EMBL" id="RGR73088.1"/>
    </source>
</evidence>
<organism evidence="9 10">
    <name type="scientific">Holdemania filiformis</name>
    <dbReference type="NCBI Taxonomy" id="61171"/>
    <lineage>
        <taxon>Bacteria</taxon>
        <taxon>Bacillati</taxon>
        <taxon>Bacillota</taxon>
        <taxon>Erysipelotrichia</taxon>
        <taxon>Erysipelotrichales</taxon>
        <taxon>Erysipelotrichaceae</taxon>
        <taxon>Holdemania</taxon>
    </lineage>
</organism>
<accession>A0A412FY43</accession>
<evidence type="ECO:0000259" key="8">
    <source>
        <dbReference type="PROSITE" id="PS50928"/>
    </source>
</evidence>
<feature type="transmembrane region" description="Helical" evidence="7">
    <location>
        <begin position="20"/>
        <end position="42"/>
    </location>
</feature>
<keyword evidence="4 7" id="KW-0812">Transmembrane</keyword>
<feature type="transmembrane region" description="Helical" evidence="7">
    <location>
        <begin position="212"/>
        <end position="237"/>
    </location>
</feature>
<feature type="transmembrane region" description="Helical" evidence="7">
    <location>
        <begin position="118"/>
        <end position="139"/>
    </location>
</feature>
<feature type="transmembrane region" description="Helical" evidence="7">
    <location>
        <begin position="243"/>
        <end position="264"/>
    </location>
</feature>
<comment type="subcellular location">
    <subcellularLocation>
        <location evidence="1 7">Cell membrane</location>
        <topology evidence="1 7">Multi-pass membrane protein</topology>
    </subcellularLocation>
</comment>
<dbReference type="PROSITE" id="PS50928">
    <property type="entry name" value="ABC_TM1"/>
    <property type="match status" value="1"/>
</dbReference>
<evidence type="ECO:0000313" key="10">
    <source>
        <dbReference type="Proteomes" id="UP000284178"/>
    </source>
</evidence>
<comment type="caution">
    <text evidence="9">The sequence shown here is derived from an EMBL/GenBank/DDBJ whole genome shotgun (WGS) entry which is preliminary data.</text>
</comment>
<evidence type="ECO:0000256" key="4">
    <source>
        <dbReference type="ARBA" id="ARBA00022692"/>
    </source>
</evidence>
<feature type="transmembrane region" description="Helical" evidence="7">
    <location>
        <begin position="85"/>
        <end position="106"/>
    </location>
</feature>
<dbReference type="Gene3D" id="1.10.3720.10">
    <property type="entry name" value="MetI-like"/>
    <property type="match status" value="1"/>
</dbReference>
<dbReference type="Pfam" id="PF00528">
    <property type="entry name" value="BPD_transp_1"/>
    <property type="match status" value="1"/>
</dbReference>
<dbReference type="PANTHER" id="PTHR30193">
    <property type="entry name" value="ABC TRANSPORTER PERMEASE PROTEIN"/>
    <property type="match status" value="1"/>
</dbReference>
<evidence type="ECO:0000256" key="1">
    <source>
        <dbReference type="ARBA" id="ARBA00004651"/>
    </source>
</evidence>
<feature type="transmembrane region" description="Helical" evidence="7">
    <location>
        <begin position="166"/>
        <end position="191"/>
    </location>
</feature>
<dbReference type="InterPro" id="IPR051393">
    <property type="entry name" value="ABC_transporter_permease"/>
</dbReference>
<keyword evidence="6 7" id="KW-0472">Membrane</keyword>
<reference evidence="9 10" key="1">
    <citation type="submission" date="2018-08" db="EMBL/GenBank/DDBJ databases">
        <title>A genome reference for cultivated species of the human gut microbiota.</title>
        <authorList>
            <person name="Zou Y."/>
            <person name="Xue W."/>
            <person name="Luo G."/>
        </authorList>
    </citation>
    <scope>NUCLEOTIDE SEQUENCE [LARGE SCALE GENOMIC DNA]</scope>
    <source>
        <strain evidence="9 10">AF24-29</strain>
    </source>
</reference>
<feature type="transmembrane region" description="Helical" evidence="7">
    <location>
        <begin position="276"/>
        <end position="294"/>
    </location>
</feature>
<proteinExistence type="inferred from homology"/>
<protein>
    <submittedName>
        <fullName evidence="9">Sugar ABC transporter permease</fullName>
    </submittedName>
</protein>
<dbReference type="GO" id="GO:0055085">
    <property type="term" value="P:transmembrane transport"/>
    <property type="evidence" value="ECO:0007669"/>
    <property type="project" value="InterPro"/>
</dbReference>
<dbReference type="InterPro" id="IPR035906">
    <property type="entry name" value="MetI-like_sf"/>
</dbReference>
<name>A0A412FY43_9FIRM</name>
<dbReference type="CDD" id="cd06261">
    <property type="entry name" value="TM_PBP2"/>
    <property type="match status" value="1"/>
</dbReference>